<dbReference type="PANTHER" id="PTHR38396">
    <property type="entry name" value="TRANSMEMBRANE PROTEIN"/>
    <property type="match status" value="1"/>
</dbReference>
<dbReference type="PANTHER" id="PTHR38396:SF1">
    <property type="entry name" value="TRANSMEMBRANE PROTEIN"/>
    <property type="match status" value="1"/>
</dbReference>
<gene>
    <name evidence="3" type="ORF">COCNU_05G010340</name>
</gene>
<feature type="compositionally biased region" description="Low complexity" evidence="1">
    <location>
        <begin position="61"/>
        <end position="86"/>
    </location>
</feature>
<reference evidence="3" key="2">
    <citation type="submission" date="2019-07" db="EMBL/GenBank/DDBJ databases">
        <authorList>
            <person name="Yang Y."/>
            <person name="Bocs S."/>
            <person name="Baudouin L."/>
        </authorList>
    </citation>
    <scope>NUCLEOTIDE SEQUENCE</scope>
    <source>
        <tissue evidence="3">Spear leaf of Hainan Tall coconut</tissue>
    </source>
</reference>
<organism evidence="3 4">
    <name type="scientific">Cocos nucifera</name>
    <name type="common">Coconut palm</name>
    <dbReference type="NCBI Taxonomy" id="13894"/>
    <lineage>
        <taxon>Eukaryota</taxon>
        <taxon>Viridiplantae</taxon>
        <taxon>Streptophyta</taxon>
        <taxon>Embryophyta</taxon>
        <taxon>Tracheophyta</taxon>
        <taxon>Spermatophyta</taxon>
        <taxon>Magnoliopsida</taxon>
        <taxon>Liliopsida</taxon>
        <taxon>Arecaceae</taxon>
        <taxon>Arecoideae</taxon>
        <taxon>Cocoseae</taxon>
        <taxon>Attaleinae</taxon>
        <taxon>Cocos</taxon>
    </lineage>
</organism>
<sequence>MPPRGYVLVFFFWALLAIITPTLIFWSASARSNLDPRGEFKNEVRTRRMMGSVENGYKKNTTTTTATQAPAQAPGPAPMTANETRR</sequence>
<evidence type="ECO:0000313" key="4">
    <source>
        <dbReference type="Proteomes" id="UP000797356"/>
    </source>
</evidence>
<proteinExistence type="predicted"/>
<keyword evidence="2" id="KW-0472">Membrane</keyword>
<dbReference type="Proteomes" id="UP000797356">
    <property type="component" value="Chromosome 5"/>
</dbReference>
<reference evidence="3" key="1">
    <citation type="journal article" date="2017" name="Gigascience">
        <title>The genome draft of coconut (Cocos nucifera).</title>
        <authorList>
            <person name="Xiao Y."/>
            <person name="Xu P."/>
            <person name="Fan H."/>
            <person name="Baudouin L."/>
            <person name="Xia W."/>
            <person name="Bocs S."/>
            <person name="Xu J."/>
            <person name="Li Q."/>
            <person name="Guo A."/>
            <person name="Zhou L."/>
            <person name="Li J."/>
            <person name="Wu Y."/>
            <person name="Ma Z."/>
            <person name="Armero A."/>
            <person name="Issali A.E."/>
            <person name="Liu N."/>
            <person name="Peng M."/>
            <person name="Yang Y."/>
        </authorList>
    </citation>
    <scope>NUCLEOTIDE SEQUENCE</scope>
    <source>
        <tissue evidence="3">Spear leaf of Hainan Tall coconut</tissue>
    </source>
</reference>
<dbReference type="EMBL" id="CM017876">
    <property type="protein sequence ID" value="KAG1342805.1"/>
    <property type="molecule type" value="Genomic_DNA"/>
</dbReference>
<keyword evidence="2" id="KW-1133">Transmembrane helix</keyword>
<feature type="transmembrane region" description="Helical" evidence="2">
    <location>
        <begin position="6"/>
        <end position="28"/>
    </location>
</feature>
<keyword evidence="2" id="KW-0812">Transmembrane</keyword>
<dbReference type="AlphaFoldDB" id="A0A8K0N1Y6"/>
<evidence type="ECO:0000256" key="1">
    <source>
        <dbReference type="SAM" id="MobiDB-lite"/>
    </source>
</evidence>
<evidence type="ECO:0000256" key="2">
    <source>
        <dbReference type="SAM" id="Phobius"/>
    </source>
</evidence>
<evidence type="ECO:0000313" key="3">
    <source>
        <dbReference type="EMBL" id="KAG1342805.1"/>
    </source>
</evidence>
<feature type="region of interest" description="Disordered" evidence="1">
    <location>
        <begin position="51"/>
        <end position="86"/>
    </location>
</feature>
<name>A0A8K0N1Y6_COCNU</name>
<accession>A0A8K0N1Y6</accession>
<keyword evidence="4" id="KW-1185">Reference proteome</keyword>
<comment type="caution">
    <text evidence="3">The sequence shown here is derived from an EMBL/GenBank/DDBJ whole genome shotgun (WGS) entry which is preliminary data.</text>
</comment>
<protein>
    <submittedName>
        <fullName evidence="3">Uncharacterized protein</fullName>
    </submittedName>
</protein>
<dbReference type="OrthoDB" id="1304015at2759"/>